<keyword evidence="2" id="KW-0812">Transmembrane</keyword>
<feature type="transmembrane region" description="Helical" evidence="2">
    <location>
        <begin position="24"/>
        <end position="41"/>
    </location>
</feature>
<dbReference type="OrthoDB" id="880080at2759"/>
<evidence type="ECO:0000313" key="4">
    <source>
        <dbReference type="Proteomes" id="UP000015453"/>
    </source>
</evidence>
<dbReference type="AlphaFoldDB" id="S8D7F3"/>
<accession>S8D7F3</accession>
<protein>
    <submittedName>
        <fullName evidence="3">Uncharacterized protein</fullName>
    </submittedName>
</protein>
<comment type="similarity">
    <text evidence="1">Belongs to the complex I subunit 6 family.</text>
</comment>
<feature type="transmembrane region" description="Helical" evidence="2">
    <location>
        <begin position="48"/>
        <end position="70"/>
    </location>
</feature>
<dbReference type="Proteomes" id="UP000015453">
    <property type="component" value="Unassembled WGS sequence"/>
</dbReference>
<dbReference type="GO" id="GO:0008137">
    <property type="term" value="F:NADH dehydrogenase (ubiquinone) activity"/>
    <property type="evidence" value="ECO:0007669"/>
    <property type="project" value="InterPro"/>
</dbReference>
<dbReference type="PANTHER" id="PTHR33269:SF17">
    <property type="entry name" value="NADH-UBIQUINONE OXIDOREDUCTASE CHAIN 6"/>
    <property type="match status" value="1"/>
</dbReference>
<dbReference type="Pfam" id="PF00499">
    <property type="entry name" value="Oxidored_q3"/>
    <property type="match status" value="1"/>
</dbReference>
<keyword evidence="2" id="KW-0472">Membrane</keyword>
<sequence length="90" mass="10485">FFIFSFLSVFSSFCVIFSKNPLHSVIFLIFVFCNIVLILLLQGIDFLAMVFLIIYIGAIAVLFLFVVYMLNIKIIEINELNRQYLFGILF</sequence>
<organism evidence="3 4">
    <name type="scientific">Genlisea aurea</name>
    <dbReference type="NCBI Taxonomy" id="192259"/>
    <lineage>
        <taxon>Eukaryota</taxon>
        <taxon>Viridiplantae</taxon>
        <taxon>Streptophyta</taxon>
        <taxon>Embryophyta</taxon>
        <taxon>Tracheophyta</taxon>
        <taxon>Spermatophyta</taxon>
        <taxon>Magnoliopsida</taxon>
        <taxon>eudicotyledons</taxon>
        <taxon>Gunneridae</taxon>
        <taxon>Pentapetalae</taxon>
        <taxon>asterids</taxon>
        <taxon>lamiids</taxon>
        <taxon>Lamiales</taxon>
        <taxon>Lentibulariaceae</taxon>
        <taxon>Genlisea</taxon>
    </lineage>
</organism>
<keyword evidence="2" id="KW-1133">Transmembrane helix</keyword>
<dbReference type="Gene3D" id="1.20.120.1200">
    <property type="entry name" value="NADH-ubiquinone/plastoquinone oxidoreductase chain 6, subunit NuoJ"/>
    <property type="match status" value="1"/>
</dbReference>
<evidence type="ECO:0000313" key="3">
    <source>
        <dbReference type="EMBL" id="EPS73336.1"/>
    </source>
</evidence>
<keyword evidence="4" id="KW-1185">Reference proteome</keyword>
<reference evidence="3 4" key="1">
    <citation type="journal article" date="2013" name="BMC Genomics">
        <title>The miniature genome of a carnivorous plant Genlisea aurea contains a low number of genes and short non-coding sequences.</title>
        <authorList>
            <person name="Leushkin E.V."/>
            <person name="Sutormin R.A."/>
            <person name="Nabieva E.R."/>
            <person name="Penin A.A."/>
            <person name="Kondrashov A.S."/>
            <person name="Logacheva M.D."/>
        </authorList>
    </citation>
    <scope>NUCLEOTIDE SEQUENCE [LARGE SCALE GENOMIC DNA]</scope>
</reference>
<feature type="non-terminal residue" evidence="3">
    <location>
        <position position="90"/>
    </location>
</feature>
<evidence type="ECO:0000256" key="2">
    <source>
        <dbReference type="SAM" id="Phobius"/>
    </source>
</evidence>
<dbReference type="PANTHER" id="PTHR33269">
    <property type="entry name" value="NADH-UBIQUINONE OXIDOREDUCTASE CHAIN 6"/>
    <property type="match status" value="1"/>
</dbReference>
<proteinExistence type="inferred from homology"/>
<dbReference type="InterPro" id="IPR042106">
    <property type="entry name" value="Nuo/plastoQ_OxRdtase_6_NuoJ"/>
</dbReference>
<dbReference type="InterPro" id="IPR001457">
    <property type="entry name" value="NADH_UbQ/plastoQ_OxRdtase_su6"/>
</dbReference>
<feature type="non-terminal residue" evidence="3">
    <location>
        <position position="1"/>
    </location>
</feature>
<gene>
    <name evidence="3" type="ORF">M569_01421</name>
</gene>
<name>S8D7F3_9LAMI</name>
<evidence type="ECO:0000256" key="1">
    <source>
        <dbReference type="ARBA" id="ARBA00005698"/>
    </source>
</evidence>
<comment type="caution">
    <text evidence="3">The sequence shown here is derived from an EMBL/GenBank/DDBJ whole genome shotgun (WGS) entry which is preliminary data.</text>
</comment>
<dbReference type="EMBL" id="AUSU01000465">
    <property type="protein sequence ID" value="EPS73336.1"/>
    <property type="molecule type" value="Genomic_DNA"/>
</dbReference>